<dbReference type="GO" id="GO:0046983">
    <property type="term" value="F:protein dimerization activity"/>
    <property type="evidence" value="ECO:0007669"/>
    <property type="project" value="InterPro"/>
</dbReference>
<protein>
    <submittedName>
        <fullName evidence="8">Transcription factor bHLH85-like</fullName>
    </submittedName>
</protein>
<evidence type="ECO:0000256" key="4">
    <source>
        <dbReference type="ARBA" id="ARBA00023163"/>
    </source>
</evidence>
<keyword evidence="4" id="KW-0804">Transcription</keyword>
<accession>A0A8S0SN59</accession>
<keyword evidence="2" id="KW-0805">Transcription regulation</keyword>
<dbReference type="PANTHER" id="PTHR45914">
    <property type="entry name" value="TRANSCRIPTION FACTOR HEC3-RELATED"/>
    <property type="match status" value="1"/>
</dbReference>
<comment type="subcellular location">
    <subcellularLocation>
        <location evidence="1">Nucleus</location>
    </subcellularLocation>
</comment>
<feature type="region of interest" description="Disordered" evidence="6">
    <location>
        <begin position="165"/>
        <end position="267"/>
    </location>
</feature>
<dbReference type="Pfam" id="PF00010">
    <property type="entry name" value="HLH"/>
    <property type="match status" value="1"/>
</dbReference>
<sequence length="332" mass="37185">MEPVGAFDEEWESLRKVFSSEDSDFMLNLHGSDLFLNQVENGLSFLANYTEENVAAGGEDVIFFPSDSLDSTTKFYHVSQDSSNSSAEMEKVFFTNQENIVNFPDHVISDTTDDQSTPFSNNQNLSTVPDCSDNHVMEDHLRSGKMGYAEMGDYAEEMLFKRKSETPEEKMVENSSESLRKKSRVSADASRNKLGMVQSKKNKKVTQNSNEELKETNGGGSGISEDDCNGSQELSKGENSDSRKSNGKARASRGSATDPQSLYARKRRERINERLKILQNLVPNGKKVDISTMLEEAVHYVKFLQVQIKLLSSDDLWMYAPIAYNGQDIGLN</sequence>
<evidence type="ECO:0000313" key="8">
    <source>
        <dbReference type="EMBL" id="CAA2993962.1"/>
    </source>
</evidence>
<feature type="domain" description="BHLH" evidence="7">
    <location>
        <begin position="255"/>
        <end position="304"/>
    </location>
</feature>
<evidence type="ECO:0000256" key="1">
    <source>
        <dbReference type="ARBA" id="ARBA00004123"/>
    </source>
</evidence>
<feature type="compositionally biased region" description="Basic and acidic residues" evidence="6">
    <location>
        <begin position="235"/>
        <end position="244"/>
    </location>
</feature>
<dbReference type="SUPFAM" id="SSF47459">
    <property type="entry name" value="HLH, helix-loop-helix DNA-binding domain"/>
    <property type="match status" value="1"/>
</dbReference>
<dbReference type="Gramene" id="OE9A118861T1">
    <property type="protein sequence ID" value="OE9A118861C1"/>
    <property type="gene ID" value="OE9A118861"/>
</dbReference>
<dbReference type="GO" id="GO:0003677">
    <property type="term" value="F:DNA binding"/>
    <property type="evidence" value="ECO:0007669"/>
    <property type="project" value="UniProtKB-KW"/>
</dbReference>
<dbReference type="Gene3D" id="4.10.280.10">
    <property type="entry name" value="Helix-loop-helix DNA-binding domain"/>
    <property type="match status" value="1"/>
</dbReference>
<dbReference type="AlphaFoldDB" id="A0A8S0SN59"/>
<dbReference type="CDD" id="cd11454">
    <property type="entry name" value="bHLH_AtIND_like"/>
    <property type="match status" value="1"/>
</dbReference>
<keyword evidence="5" id="KW-0539">Nucleus</keyword>
<gene>
    <name evidence="8" type="ORF">OLEA9_A118861</name>
</gene>
<keyword evidence="9" id="KW-1185">Reference proteome</keyword>
<dbReference type="FunFam" id="4.10.280.10:FF:000022">
    <property type="entry name" value="Basic helix-loop-helix transcription factor"/>
    <property type="match status" value="1"/>
</dbReference>
<evidence type="ECO:0000313" key="9">
    <source>
        <dbReference type="Proteomes" id="UP000594638"/>
    </source>
</evidence>
<dbReference type="GO" id="GO:0003700">
    <property type="term" value="F:DNA-binding transcription factor activity"/>
    <property type="evidence" value="ECO:0007669"/>
    <property type="project" value="InterPro"/>
</dbReference>
<dbReference type="GO" id="GO:0048766">
    <property type="term" value="P:root hair initiation"/>
    <property type="evidence" value="ECO:0007669"/>
    <property type="project" value="UniProtKB-ARBA"/>
</dbReference>
<dbReference type="GO" id="GO:0005634">
    <property type="term" value="C:nucleus"/>
    <property type="evidence" value="ECO:0007669"/>
    <property type="project" value="UniProtKB-SubCell"/>
</dbReference>
<dbReference type="Proteomes" id="UP000594638">
    <property type="component" value="Unassembled WGS sequence"/>
</dbReference>
<dbReference type="InterPro" id="IPR045843">
    <property type="entry name" value="IND-like"/>
</dbReference>
<comment type="caution">
    <text evidence="8">The sequence shown here is derived from an EMBL/GenBank/DDBJ whole genome shotgun (WGS) entry which is preliminary data.</text>
</comment>
<evidence type="ECO:0000259" key="7">
    <source>
        <dbReference type="PROSITE" id="PS50888"/>
    </source>
</evidence>
<proteinExistence type="predicted"/>
<dbReference type="InterPro" id="IPR011598">
    <property type="entry name" value="bHLH_dom"/>
</dbReference>
<dbReference type="SMART" id="SM00353">
    <property type="entry name" value="HLH"/>
    <property type="match status" value="1"/>
</dbReference>
<keyword evidence="3" id="KW-0238">DNA-binding</keyword>
<dbReference type="InterPro" id="IPR036638">
    <property type="entry name" value="HLH_DNA-bd_sf"/>
</dbReference>
<dbReference type="EMBL" id="CACTIH010005462">
    <property type="protein sequence ID" value="CAA2993962.1"/>
    <property type="molecule type" value="Genomic_DNA"/>
</dbReference>
<evidence type="ECO:0000256" key="2">
    <source>
        <dbReference type="ARBA" id="ARBA00023015"/>
    </source>
</evidence>
<feature type="region of interest" description="Disordered" evidence="6">
    <location>
        <begin position="112"/>
        <end position="134"/>
    </location>
</feature>
<dbReference type="PANTHER" id="PTHR45914:SF60">
    <property type="entry name" value="TRANSCRIPTION FACTOR RSL2-LIKE"/>
    <property type="match status" value="1"/>
</dbReference>
<dbReference type="OrthoDB" id="651283at2759"/>
<name>A0A8S0SN59_OLEEU</name>
<evidence type="ECO:0000256" key="5">
    <source>
        <dbReference type="ARBA" id="ARBA00023242"/>
    </source>
</evidence>
<organism evidence="8 9">
    <name type="scientific">Olea europaea subsp. europaea</name>
    <dbReference type="NCBI Taxonomy" id="158383"/>
    <lineage>
        <taxon>Eukaryota</taxon>
        <taxon>Viridiplantae</taxon>
        <taxon>Streptophyta</taxon>
        <taxon>Embryophyta</taxon>
        <taxon>Tracheophyta</taxon>
        <taxon>Spermatophyta</taxon>
        <taxon>Magnoliopsida</taxon>
        <taxon>eudicotyledons</taxon>
        <taxon>Gunneridae</taxon>
        <taxon>Pentapetalae</taxon>
        <taxon>asterids</taxon>
        <taxon>lamiids</taxon>
        <taxon>Lamiales</taxon>
        <taxon>Oleaceae</taxon>
        <taxon>Oleeae</taxon>
        <taxon>Olea</taxon>
    </lineage>
</organism>
<evidence type="ECO:0000256" key="6">
    <source>
        <dbReference type="SAM" id="MobiDB-lite"/>
    </source>
</evidence>
<feature type="compositionally biased region" description="Polar residues" evidence="6">
    <location>
        <begin position="114"/>
        <end position="129"/>
    </location>
</feature>
<reference evidence="8 9" key="1">
    <citation type="submission" date="2019-12" db="EMBL/GenBank/DDBJ databases">
        <authorList>
            <person name="Alioto T."/>
            <person name="Alioto T."/>
            <person name="Gomez Garrido J."/>
        </authorList>
    </citation>
    <scope>NUCLEOTIDE SEQUENCE [LARGE SCALE GENOMIC DNA]</scope>
</reference>
<evidence type="ECO:0000256" key="3">
    <source>
        <dbReference type="ARBA" id="ARBA00023125"/>
    </source>
</evidence>
<dbReference type="PROSITE" id="PS50888">
    <property type="entry name" value="BHLH"/>
    <property type="match status" value="1"/>
</dbReference>